<dbReference type="Gene3D" id="1.20.1560.10">
    <property type="entry name" value="ABC transporter type 1, transmembrane domain"/>
    <property type="match status" value="1"/>
</dbReference>
<accession>A0A233V2E4</accession>
<dbReference type="GO" id="GO:0005886">
    <property type="term" value="C:plasma membrane"/>
    <property type="evidence" value="ECO:0007669"/>
    <property type="project" value="UniProtKB-SubCell"/>
</dbReference>
<sequence length="600" mass="69459">MKKNYSTNDNIKFMFNLAWNNQKSLIFILIIMAITTAGIDILELYFTPQIIKMVENSQDFTTIMLTVVVFAVLIFVCSAIKESLDLRILSKKIYIRSILMNQCIEKFLSMDYEMTLDKNVLDLSEKANINLEGNDKATENIWLTMKDVLYLLISTSVYLILLARLPIFIILVSIIASLISFLYSKKFKQWKYDNRKTQAKFEKEFNYIYSVSSQEYSKDIRMFGLGNWLDDIYDSVFVLYDDFLNKMGNKMLMADFLDCVFNLLRNSVTYYYLINFAVNGKIDASMFLLAFSAQTKFGYDVQRLFNFLSVLFMEAKDIATVREFVDLEEKFKKDGGIELNPDEDITIKFENVGYKYPGSDEYVLKNVNFQVNPQEKVAVVGLNGSGKTTLIKLLIGFLDPTEGRVLVNGIDLRELNRRKYYEIFSAVFQDYSILPETIYMNVTQSKSTDDVEGVEEVLKLAGLYDKVKEFPNGVFNTIEKYIYQDSPVLSGGETQKLLLARALYKNSKFLILDEPTAALDPLAERDLYNKYNELTKNHTSIFISHRMASTRFCDYILLIGNKGIEERGTHEELMEKGGTYKYLFDTQAKYYREDYNAKES</sequence>
<reference evidence="10" key="1">
    <citation type="submission" date="2017-04" db="EMBL/GenBank/DDBJ databases">
        <title>Finegoldia magna isolated from orthopedic joint implant-associated infections.</title>
        <authorList>
            <person name="Bjorklund S."/>
            <person name="Bruggemann H."/>
            <person name="Jensen A."/>
            <person name="Hellmark B."/>
            <person name="Soderquist B."/>
        </authorList>
    </citation>
    <scope>NUCLEOTIDE SEQUENCE [LARGE SCALE GENOMIC DNA]</scope>
    <source>
        <strain evidence="10">CCUG 54800</strain>
    </source>
</reference>
<dbReference type="GO" id="GO:0016887">
    <property type="term" value="F:ATP hydrolysis activity"/>
    <property type="evidence" value="ECO:0007669"/>
    <property type="project" value="InterPro"/>
</dbReference>
<feature type="transmembrane region" description="Helical" evidence="7">
    <location>
        <begin position="60"/>
        <end position="81"/>
    </location>
</feature>
<dbReference type="InterPro" id="IPR003593">
    <property type="entry name" value="AAA+_ATPase"/>
</dbReference>
<feature type="transmembrane region" description="Helical" evidence="7">
    <location>
        <begin position="25"/>
        <end position="48"/>
    </location>
</feature>
<evidence type="ECO:0000256" key="5">
    <source>
        <dbReference type="ARBA" id="ARBA00022989"/>
    </source>
</evidence>
<dbReference type="EMBL" id="NDYC01000043">
    <property type="protein sequence ID" value="OXZ26566.1"/>
    <property type="molecule type" value="Genomic_DNA"/>
</dbReference>
<dbReference type="InterPro" id="IPR003439">
    <property type="entry name" value="ABC_transporter-like_ATP-bd"/>
</dbReference>
<gene>
    <name evidence="9" type="ORF">B9N49_08675</name>
</gene>
<feature type="domain" description="ABC transporter" evidence="8">
    <location>
        <begin position="347"/>
        <end position="586"/>
    </location>
</feature>
<dbReference type="GO" id="GO:0015421">
    <property type="term" value="F:ABC-type oligopeptide transporter activity"/>
    <property type="evidence" value="ECO:0007669"/>
    <property type="project" value="TreeGrafter"/>
</dbReference>
<keyword evidence="6 7" id="KW-0472">Membrane</keyword>
<dbReference type="InterPro" id="IPR027417">
    <property type="entry name" value="P-loop_NTPase"/>
</dbReference>
<feature type="transmembrane region" description="Helical" evidence="7">
    <location>
        <begin position="149"/>
        <end position="182"/>
    </location>
</feature>
<comment type="caution">
    <text evidence="9">The sequence shown here is derived from an EMBL/GenBank/DDBJ whole genome shotgun (WGS) entry which is preliminary data.</text>
</comment>
<dbReference type="InterPro" id="IPR036640">
    <property type="entry name" value="ABC1_TM_sf"/>
</dbReference>
<dbReference type="GO" id="GO:0005524">
    <property type="term" value="F:ATP binding"/>
    <property type="evidence" value="ECO:0007669"/>
    <property type="project" value="UniProtKB-KW"/>
</dbReference>
<dbReference type="RefSeq" id="WP_094206366.1">
    <property type="nucleotide sequence ID" value="NZ_NDYC01000043.1"/>
</dbReference>
<evidence type="ECO:0000259" key="8">
    <source>
        <dbReference type="PROSITE" id="PS50893"/>
    </source>
</evidence>
<dbReference type="Gene3D" id="3.40.50.300">
    <property type="entry name" value="P-loop containing nucleotide triphosphate hydrolases"/>
    <property type="match status" value="1"/>
</dbReference>
<dbReference type="PANTHER" id="PTHR43394:SF1">
    <property type="entry name" value="ATP-BINDING CASSETTE SUB-FAMILY B MEMBER 10, MITOCHONDRIAL"/>
    <property type="match status" value="1"/>
</dbReference>
<dbReference type="Pfam" id="PF00005">
    <property type="entry name" value="ABC_tran"/>
    <property type="match status" value="1"/>
</dbReference>
<keyword evidence="4" id="KW-0067">ATP-binding</keyword>
<dbReference type="Proteomes" id="UP000215413">
    <property type="component" value="Unassembled WGS sequence"/>
</dbReference>
<dbReference type="SUPFAM" id="SSF90123">
    <property type="entry name" value="ABC transporter transmembrane region"/>
    <property type="match status" value="1"/>
</dbReference>
<keyword evidence="2 7" id="KW-0812">Transmembrane</keyword>
<dbReference type="PROSITE" id="PS50893">
    <property type="entry name" value="ABC_TRANSPORTER_2"/>
    <property type="match status" value="1"/>
</dbReference>
<name>A0A233V2E4_FINMA</name>
<protein>
    <submittedName>
        <fullName evidence="9">Multidrug ABC transporter</fullName>
    </submittedName>
</protein>
<evidence type="ECO:0000313" key="9">
    <source>
        <dbReference type="EMBL" id="OXZ26566.1"/>
    </source>
</evidence>
<evidence type="ECO:0000256" key="3">
    <source>
        <dbReference type="ARBA" id="ARBA00022741"/>
    </source>
</evidence>
<organism evidence="9 10">
    <name type="scientific">Finegoldia magna</name>
    <name type="common">Peptostreptococcus magnus</name>
    <dbReference type="NCBI Taxonomy" id="1260"/>
    <lineage>
        <taxon>Bacteria</taxon>
        <taxon>Bacillati</taxon>
        <taxon>Bacillota</taxon>
        <taxon>Tissierellia</taxon>
        <taxon>Tissierellales</taxon>
        <taxon>Peptoniphilaceae</taxon>
        <taxon>Finegoldia</taxon>
    </lineage>
</organism>
<dbReference type="PANTHER" id="PTHR43394">
    <property type="entry name" value="ATP-DEPENDENT PERMEASE MDL1, MITOCHONDRIAL"/>
    <property type="match status" value="1"/>
</dbReference>
<dbReference type="AlphaFoldDB" id="A0A233V2E4"/>
<evidence type="ECO:0000313" key="10">
    <source>
        <dbReference type="Proteomes" id="UP000215413"/>
    </source>
</evidence>
<proteinExistence type="predicted"/>
<keyword evidence="3" id="KW-0547">Nucleotide-binding</keyword>
<evidence type="ECO:0000256" key="7">
    <source>
        <dbReference type="SAM" id="Phobius"/>
    </source>
</evidence>
<evidence type="ECO:0000256" key="1">
    <source>
        <dbReference type="ARBA" id="ARBA00004651"/>
    </source>
</evidence>
<evidence type="ECO:0000256" key="4">
    <source>
        <dbReference type="ARBA" id="ARBA00022840"/>
    </source>
</evidence>
<comment type="subcellular location">
    <subcellularLocation>
        <location evidence="1">Cell membrane</location>
        <topology evidence="1">Multi-pass membrane protein</topology>
    </subcellularLocation>
</comment>
<evidence type="ECO:0000256" key="2">
    <source>
        <dbReference type="ARBA" id="ARBA00022692"/>
    </source>
</evidence>
<evidence type="ECO:0000256" key="6">
    <source>
        <dbReference type="ARBA" id="ARBA00023136"/>
    </source>
</evidence>
<dbReference type="SUPFAM" id="SSF52540">
    <property type="entry name" value="P-loop containing nucleoside triphosphate hydrolases"/>
    <property type="match status" value="1"/>
</dbReference>
<keyword evidence="5 7" id="KW-1133">Transmembrane helix</keyword>
<dbReference type="InterPro" id="IPR039421">
    <property type="entry name" value="Type_1_exporter"/>
</dbReference>
<dbReference type="SMART" id="SM00382">
    <property type="entry name" value="AAA"/>
    <property type="match status" value="1"/>
</dbReference>